<dbReference type="EMBL" id="VGIR01000066">
    <property type="protein sequence ID" value="MBM3332192.1"/>
    <property type="molecule type" value="Genomic_DNA"/>
</dbReference>
<accession>A0A937XFH1</accession>
<proteinExistence type="predicted"/>
<gene>
    <name evidence="2" type="ORF">FJY68_10165</name>
</gene>
<comment type="caution">
    <text evidence="2">The sequence shown here is derived from an EMBL/GenBank/DDBJ whole genome shotgun (WGS) entry which is preliminary data.</text>
</comment>
<dbReference type="AlphaFoldDB" id="A0A937XFH1"/>
<evidence type="ECO:0000313" key="3">
    <source>
        <dbReference type="Proteomes" id="UP000779900"/>
    </source>
</evidence>
<name>A0A937XFH1_UNCW3</name>
<organism evidence="2 3">
    <name type="scientific">candidate division WOR-3 bacterium</name>
    <dbReference type="NCBI Taxonomy" id="2052148"/>
    <lineage>
        <taxon>Bacteria</taxon>
        <taxon>Bacteria division WOR-3</taxon>
    </lineage>
</organism>
<reference evidence="2" key="1">
    <citation type="submission" date="2019-03" db="EMBL/GenBank/DDBJ databases">
        <title>Lake Tanganyika Metagenome-Assembled Genomes (MAGs).</title>
        <authorList>
            <person name="Tran P."/>
        </authorList>
    </citation>
    <scope>NUCLEOTIDE SEQUENCE</scope>
    <source>
        <strain evidence="2">K_DeepCast_150m_m2_040</strain>
    </source>
</reference>
<protein>
    <submittedName>
        <fullName evidence="2">Uncharacterized protein</fullName>
    </submittedName>
</protein>
<evidence type="ECO:0000256" key="1">
    <source>
        <dbReference type="SAM" id="MobiDB-lite"/>
    </source>
</evidence>
<sequence>MFKRLLGSRATEADKTDESPDEASSRFDSTPAEAEQEQDLNGDGQLARLRTRLAAGCPGCKAATGVTEDTPMDKLKSTMPKKCFYCGFDFESFS</sequence>
<evidence type="ECO:0000313" key="2">
    <source>
        <dbReference type="EMBL" id="MBM3332192.1"/>
    </source>
</evidence>
<dbReference type="Proteomes" id="UP000779900">
    <property type="component" value="Unassembled WGS sequence"/>
</dbReference>
<feature type="region of interest" description="Disordered" evidence="1">
    <location>
        <begin position="1"/>
        <end position="42"/>
    </location>
</feature>